<dbReference type="PRINTS" id="PR00792">
    <property type="entry name" value="PEPSIN"/>
</dbReference>
<feature type="active site" evidence="5">
    <location>
        <position position="328"/>
    </location>
</feature>
<feature type="chain" id="PRO_5042847239" description="Peptidase A1 domain-containing protein" evidence="7">
    <location>
        <begin position="35"/>
        <end position="470"/>
    </location>
</feature>
<evidence type="ECO:0000313" key="9">
    <source>
        <dbReference type="EMBL" id="KAK5631232.1"/>
    </source>
</evidence>
<evidence type="ECO:0000256" key="1">
    <source>
        <dbReference type="ARBA" id="ARBA00007447"/>
    </source>
</evidence>
<accession>A0AAN7Z5X5</accession>
<protein>
    <recommendedName>
        <fullName evidence="8">Peptidase A1 domain-containing protein</fullName>
    </recommendedName>
</protein>
<dbReference type="Gene3D" id="2.40.70.10">
    <property type="entry name" value="Acid Proteases"/>
    <property type="match status" value="2"/>
</dbReference>
<feature type="active site" evidence="5">
    <location>
        <position position="141"/>
    </location>
</feature>
<keyword evidence="10" id="KW-1185">Reference proteome</keyword>
<evidence type="ECO:0000256" key="3">
    <source>
        <dbReference type="ARBA" id="ARBA00022750"/>
    </source>
</evidence>
<dbReference type="InterPro" id="IPR001461">
    <property type="entry name" value="Aspartic_peptidase_A1"/>
</dbReference>
<evidence type="ECO:0000256" key="4">
    <source>
        <dbReference type="ARBA" id="ARBA00022801"/>
    </source>
</evidence>
<dbReference type="InterPro" id="IPR021109">
    <property type="entry name" value="Peptidase_aspartic_dom_sf"/>
</dbReference>
<dbReference type="PROSITE" id="PS00141">
    <property type="entry name" value="ASP_PROTEASE"/>
    <property type="match status" value="1"/>
</dbReference>
<name>A0AAN7Z5X5_9PEZI</name>
<evidence type="ECO:0000313" key="10">
    <source>
        <dbReference type="Proteomes" id="UP001305414"/>
    </source>
</evidence>
<dbReference type="PANTHER" id="PTHR47966:SF1">
    <property type="entry name" value="ASPARTYL PROTEINASE"/>
    <property type="match status" value="1"/>
</dbReference>
<dbReference type="EMBL" id="JAWHQM010000019">
    <property type="protein sequence ID" value="KAK5631232.1"/>
    <property type="molecule type" value="Genomic_DNA"/>
</dbReference>
<keyword evidence="7" id="KW-0732">Signal</keyword>
<comment type="caution">
    <text evidence="9">The sequence shown here is derived from an EMBL/GenBank/DDBJ whole genome shotgun (WGS) entry which is preliminary data.</text>
</comment>
<dbReference type="Pfam" id="PF00026">
    <property type="entry name" value="Asp"/>
    <property type="match status" value="1"/>
</dbReference>
<dbReference type="CDD" id="cd06097">
    <property type="entry name" value="Aspergillopepsin_like"/>
    <property type="match status" value="1"/>
</dbReference>
<dbReference type="Proteomes" id="UP001305414">
    <property type="component" value="Unassembled WGS sequence"/>
</dbReference>
<dbReference type="GO" id="GO:0004190">
    <property type="term" value="F:aspartic-type endopeptidase activity"/>
    <property type="evidence" value="ECO:0007669"/>
    <property type="project" value="UniProtKB-KW"/>
</dbReference>
<gene>
    <name evidence="9" type="ORF">RRF57_006946</name>
</gene>
<feature type="domain" description="Peptidase A1" evidence="8">
    <location>
        <begin position="123"/>
        <end position="441"/>
    </location>
</feature>
<keyword evidence="3 6" id="KW-0064">Aspartyl protease</keyword>
<evidence type="ECO:0000259" key="8">
    <source>
        <dbReference type="PROSITE" id="PS51767"/>
    </source>
</evidence>
<dbReference type="PANTHER" id="PTHR47966">
    <property type="entry name" value="BETA-SITE APP-CLEAVING ENZYME, ISOFORM A-RELATED"/>
    <property type="match status" value="1"/>
</dbReference>
<evidence type="ECO:0000256" key="7">
    <source>
        <dbReference type="SAM" id="SignalP"/>
    </source>
</evidence>
<feature type="signal peptide" evidence="7">
    <location>
        <begin position="1"/>
        <end position="34"/>
    </location>
</feature>
<comment type="similarity">
    <text evidence="1 6">Belongs to the peptidase A1 family.</text>
</comment>
<sequence>MPPQSRHMSANKMWSSGPLVLVSFLFVLLAPILASPAVTHLKRGNTFSVPLVHNADRPRHGPSEILRTLKKFNLEIPNGLQNAVDKHRAKMALLAAPKDVYTDVTEGGTGAVSANSKDGDLLWLAPISVGTPPQELFVDLDTGSTDSWFFSTDTKPSEVDGQTLWEPNKSSTSSVIPGCSWSIIYGDWSTSSGKCYTDTLMLGNLSIPNMTIESAESVSDMFTSTSYMSGLVGLAWPDLKQTIPPQKALIEFLPEVLDEPVFTVDFRHNSSDGSFNFGYIDDKLYESDIVYTDVDTSSGFWGVKNTAFGIGGENLTYSFLDPKPVIIDTGTTLLFAPEASVDTYYAKVPGANFSMQEYGYVVPCDVELPDFLWEFSDKAGNVVKGAVPGAYLVYAHTSDELCFAGLQSISSFTGVEGIFGDIFLKSGFFAFDIKGKRFGAASKPLNISNGKRDMSLHGDIYNRPVKTIFI</sequence>
<evidence type="ECO:0000256" key="5">
    <source>
        <dbReference type="PIRSR" id="PIRSR601461-1"/>
    </source>
</evidence>
<keyword evidence="2 6" id="KW-0645">Protease</keyword>
<dbReference type="InterPro" id="IPR034163">
    <property type="entry name" value="Aspergillopepsin-like_cat_dom"/>
</dbReference>
<evidence type="ECO:0000256" key="2">
    <source>
        <dbReference type="ARBA" id="ARBA00022670"/>
    </source>
</evidence>
<dbReference type="InterPro" id="IPR001969">
    <property type="entry name" value="Aspartic_peptidase_AS"/>
</dbReference>
<proteinExistence type="inferred from homology"/>
<dbReference type="InterPro" id="IPR033121">
    <property type="entry name" value="PEPTIDASE_A1"/>
</dbReference>
<keyword evidence="4 6" id="KW-0378">Hydrolase</keyword>
<organism evidence="9 10">
    <name type="scientific">Xylaria bambusicola</name>
    <dbReference type="NCBI Taxonomy" id="326684"/>
    <lineage>
        <taxon>Eukaryota</taxon>
        <taxon>Fungi</taxon>
        <taxon>Dikarya</taxon>
        <taxon>Ascomycota</taxon>
        <taxon>Pezizomycotina</taxon>
        <taxon>Sordariomycetes</taxon>
        <taxon>Xylariomycetidae</taxon>
        <taxon>Xylariales</taxon>
        <taxon>Xylariaceae</taxon>
        <taxon>Xylaria</taxon>
    </lineage>
</organism>
<dbReference type="AlphaFoldDB" id="A0AAN7Z5X5"/>
<dbReference type="SUPFAM" id="SSF50630">
    <property type="entry name" value="Acid proteases"/>
    <property type="match status" value="1"/>
</dbReference>
<dbReference type="PROSITE" id="PS51767">
    <property type="entry name" value="PEPTIDASE_A1"/>
    <property type="match status" value="1"/>
</dbReference>
<evidence type="ECO:0000256" key="6">
    <source>
        <dbReference type="RuleBase" id="RU000454"/>
    </source>
</evidence>
<dbReference type="GO" id="GO:0006508">
    <property type="term" value="P:proteolysis"/>
    <property type="evidence" value="ECO:0007669"/>
    <property type="project" value="UniProtKB-KW"/>
</dbReference>
<reference evidence="9 10" key="1">
    <citation type="submission" date="2023-10" db="EMBL/GenBank/DDBJ databases">
        <title>Draft genome sequence of Xylaria bambusicola isolate GMP-LS, the root and basal stem rot pathogen of sugarcane in Indonesia.</title>
        <authorList>
            <person name="Selvaraj P."/>
            <person name="Muralishankar V."/>
            <person name="Muruganantham S."/>
            <person name="Sp S."/>
            <person name="Haryani S."/>
            <person name="Lau K.J.X."/>
            <person name="Naqvi N.I."/>
        </authorList>
    </citation>
    <scope>NUCLEOTIDE SEQUENCE [LARGE SCALE GENOMIC DNA]</scope>
    <source>
        <strain evidence="9">GMP-LS</strain>
    </source>
</reference>